<gene>
    <name evidence="8" type="primary">LOC6903415</name>
</gene>
<evidence type="ECO:0000256" key="4">
    <source>
        <dbReference type="PROSITE-ProRule" id="PRU00207"/>
    </source>
</evidence>
<sequence length="382" mass="43381">MELSESSEEEDAEDACPSKSSSGGGSGNICECTDERCCLCRLFDKGDYDDIGNVPFFGVIPTDVEGSPFLDETIRQEFHCNRCGTIPVGRIYQCHKGHLICEGCHQVQVLDKMLFQALGTCPKCSARMYRHAPNRNIIAERILSEMQMACEYCGAKMVRAALRSHFHSECQGRLVSCKYKRIGCPWYGPASEIAAHHETCEFPGKTGAELMEYLRPIQAERDARLQILAKIEDTLLRSQLTVRLLHVLPQGPIRKFPHNEFVLVNEFRTHFMKWSLLIMWQSPAADDDHPQPMGSLHFRLKIERPENSSSNLVFTYALVHGSHSEVAFLPNLCDRIEFSSNQLLGPPVMIYRHTMSHCKKLLIDRGIYARLLITRHDSRLPL</sequence>
<evidence type="ECO:0000313" key="7">
    <source>
        <dbReference type="Proteomes" id="UP000001819"/>
    </source>
</evidence>
<name>A0A6I8UXL8_DROPS</name>
<dbReference type="Proteomes" id="UP000001819">
    <property type="component" value="Chromosome 4"/>
</dbReference>
<dbReference type="PANTHER" id="PTHR23059:SF4">
    <property type="entry name" value="ZINC FINGER TRAF-TYPE-CONTAINING PROTEIN 1"/>
    <property type="match status" value="1"/>
</dbReference>
<accession>A0A6I8UXL8</accession>
<dbReference type="PROSITE" id="PS50145">
    <property type="entry name" value="ZF_TRAF"/>
    <property type="match status" value="1"/>
</dbReference>
<feature type="compositionally biased region" description="Acidic residues" evidence="5">
    <location>
        <begin position="1"/>
        <end position="14"/>
    </location>
</feature>
<dbReference type="SUPFAM" id="SSF49599">
    <property type="entry name" value="TRAF domain-like"/>
    <property type="match status" value="1"/>
</dbReference>
<dbReference type="PANTHER" id="PTHR23059">
    <property type="entry name" value="CYSTEINE AND HISTIDINE-RICH PROTEIN 1"/>
    <property type="match status" value="1"/>
</dbReference>
<evidence type="ECO:0000259" key="6">
    <source>
        <dbReference type="PROSITE" id="PS50145"/>
    </source>
</evidence>
<keyword evidence="7" id="KW-1185">Reference proteome</keyword>
<evidence type="ECO:0000256" key="5">
    <source>
        <dbReference type="SAM" id="MobiDB-lite"/>
    </source>
</evidence>
<dbReference type="GO" id="GO:0008270">
    <property type="term" value="F:zinc ion binding"/>
    <property type="evidence" value="ECO:0007669"/>
    <property type="project" value="UniProtKB-KW"/>
</dbReference>
<organism evidence="7 8">
    <name type="scientific">Drosophila pseudoobscura pseudoobscura</name>
    <name type="common">Fruit fly</name>
    <dbReference type="NCBI Taxonomy" id="46245"/>
    <lineage>
        <taxon>Eukaryota</taxon>
        <taxon>Metazoa</taxon>
        <taxon>Ecdysozoa</taxon>
        <taxon>Arthropoda</taxon>
        <taxon>Hexapoda</taxon>
        <taxon>Insecta</taxon>
        <taxon>Pterygota</taxon>
        <taxon>Neoptera</taxon>
        <taxon>Endopterygota</taxon>
        <taxon>Diptera</taxon>
        <taxon>Brachycera</taxon>
        <taxon>Muscomorpha</taxon>
        <taxon>Ephydroidea</taxon>
        <taxon>Drosophilidae</taxon>
        <taxon>Drosophila</taxon>
        <taxon>Sophophora</taxon>
    </lineage>
</organism>
<dbReference type="Pfam" id="PF02176">
    <property type="entry name" value="zf-TRAF"/>
    <property type="match status" value="1"/>
</dbReference>
<dbReference type="KEGG" id="dpo:6903415"/>
<keyword evidence="1 4" id="KW-0479">Metal-binding</keyword>
<evidence type="ECO:0000256" key="3">
    <source>
        <dbReference type="ARBA" id="ARBA00022833"/>
    </source>
</evidence>
<feature type="zinc finger region" description="TRAF-type" evidence="4">
    <location>
        <begin position="148"/>
        <end position="184"/>
    </location>
</feature>
<dbReference type="GO" id="GO:0005634">
    <property type="term" value="C:nucleus"/>
    <property type="evidence" value="ECO:0007669"/>
    <property type="project" value="TreeGrafter"/>
</dbReference>
<feature type="region of interest" description="Disordered" evidence="5">
    <location>
        <begin position="1"/>
        <end position="27"/>
    </location>
</feature>
<keyword evidence="3 4" id="KW-0862">Zinc</keyword>
<evidence type="ECO:0000256" key="1">
    <source>
        <dbReference type="ARBA" id="ARBA00022723"/>
    </source>
</evidence>
<keyword evidence="2 4" id="KW-0863">Zinc-finger</keyword>
<reference evidence="8" key="1">
    <citation type="submission" date="2025-08" db="UniProtKB">
        <authorList>
            <consortium name="RefSeq"/>
        </authorList>
    </citation>
    <scope>IDENTIFICATION</scope>
    <source>
        <strain evidence="8">MV-25-SWS-2005</strain>
        <tissue evidence="8">Whole body</tissue>
    </source>
</reference>
<dbReference type="InterPro" id="IPR039338">
    <property type="entry name" value="ZFTRAF1"/>
</dbReference>
<dbReference type="InterPro" id="IPR013083">
    <property type="entry name" value="Znf_RING/FYVE/PHD"/>
</dbReference>
<evidence type="ECO:0000256" key="2">
    <source>
        <dbReference type="ARBA" id="ARBA00022771"/>
    </source>
</evidence>
<dbReference type="InterPro" id="IPR001293">
    <property type="entry name" value="Znf_TRAF"/>
</dbReference>
<dbReference type="Gene3D" id="3.30.40.10">
    <property type="entry name" value="Zinc/RING finger domain, C3HC4 (zinc finger)"/>
    <property type="match status" value="1"/>
</dbReference>
<protein>
    <submittedName>
        <fullName evidence="8">Cysteine and histidine-rich protein 1-like</fullName>
    </submittedName>
</protein>
<dbReference type="InParanoid" id="A0A6I8UXL8"/>
<dbReference type="RefSeq" id="XP_002132294.2">
    <property type="nucleotide sequence ID" value="XM_002132258.3"/>
</dbReference>
<dbReference type="AlphaFoldDB" id="A0A6I8UXL8"/>
<feature type="domain" description="TRAF-type" evidence="6">
    <location>
        <begin position="148"/>
        <end position="184"/>
    </location>
</feature>
<evidence type="ECO:0000313" key="8">
    <source>
        <dbReference type="RefSeq" id="XP_002132294.2"/>
    </source>
</evidence>
<proteinExistence type="predicted"/>